<evidence type="ECO:0000313" key="3">
    <source>
        <dbReference type="Proteomes" id="UP000721236"/>
    </source>
</evidence>
<reference evidence="2 3" key="1">
    <citation type="submission" date="2021-08" db="EMBL/GenBank/DDBJ databases">
        <authorList>
            <person name="Peeters C."/>
        </authorList>
    </citation>
    <scope>NUCLEOTIDE SEQUENCE [LARGE SCALE GENOMIC DNA]</scope>
    <source>
        <strain evidence="2 3">LMG 21510</strain>
    </source>
</reference>
<dbReference type="Proteomes" id="UP000721236">
    <property type="component" value="Unassembled WGS sequence"/>
</dbReference>
<dbReference type="RefSeq" id="WP_224040654.1">
    <property type="nucleotide sequence ID" value="NZ_CAJZAH010000001.1"/>
</dbReference>
<dbReference type="InterPro" id="IPR036396">
    <property type="entry name" value="Cyt_P450_sf"/>
</dbReference>
<proteinExistence type="inferred from homology"/>
<organism evidence="2 3">
    <name type="scientific">Cupriavidus respiraculi</name>
    <dbReference type="NCBI Taxonomy" id="195930"/>
    <lineage>
        <taxon>Bacteria</taxon>
        <taxon>Pseudomonadati</taxon>
        <taxon>Pseudomonadota</taxon>
        <taxon>Betaproteobacteria</taxon>
        <taxon>Burkholderiales</taxon>
        <taxon>Burkholderiaceae</taxon>
        <taxon>Cupriavidus</taxon>
    </lineage>
</organism>
<protein>
    <submittedName>
        <fullName evidence="2">Biotin biosynthesis cytochrome P450</fullName>
        <ecNumber evidence="2">1.14.14.46</ecNumber>
    </submittedName>
</protein>
<dbReference type="PANTHER" id="PTHR46696">
    <property type="entry name" value="P450, PUTATIVE (EUROFUNG)-RELATED"/>
    <property type="match status" value="1"/>
</dbReference>
<comment type="similarity">
    <text evidence="1">Belongs to the cytochrome P450 family.</text>
</comment>
<dbReference type="SUPFAM" id="SSF48264">
    <property type="entry name" value="Cytochrome P450"/>
    <property type="match status" value="1"/>
</dbReference>
<sequence length="387" mass="39708">MTTDASIAPRACTAQPSRLPPADPIAAVVHADPYPYYRELAARRPFHRDDALGVWVAAGAAEVAAVLAHPDCAVRPASQPVPAALDGSAAGDLFARLIRMNDGARHAPMKAVVRGQMARIDLAVARRRAQDIAATLVFDASDVPGTVNRWMFALPVLTVAELTGLPLAGHAELAPRVAAFAAAMSPLATPADIGAGIAAARWLMQWTPVPAAGAGRTAGMLSALAAAAREVGVDTQTIAANAIGLLVQACEATAGLVGNTLLRLAREPGAGAGETGLAALVGRVLRDDPPIQNTRRFVAADAVVCGVPLARGDTVLVLLAAASHDDARRERAWTFGDGGHACPGDALAAVLAEATVAALLARGVAAGTLARGFRYRPSVNARIPHFL</sequence>
<dbReference type="EC" id="1.14.14.46" evidence="2"/>
<dbReference type="CDD" id="cd11036">
    <property type="entry name" value="AknT-like"/>
    <property type="match status" value="1"/>
</dbReference>
<dbReference type="InterPro" id="IPR017972">
    <property type="entry name" value="Cyt_P450_CS"/>
</dbReference>
<accession>A0ABM8WQ15</accession>
<dbReference type="PROSITE" id="PS00086">
    <property type="entry name" value="CYTOCHROME_P450"/>
    <property type="match status" value="1"/>
</dbReference>
<dbReference type="PANTHER" id="PTHR46696:SF1">
    <property type="entry name" value="CYTOCHROME P450 YJIB-RELATED"/>
    <property type="match status" value="1"/>
</dbReference>
<evidence type="ECO:0000313" key="2">
    <source>
        <dbReference type="EMBL" id="CAG9169532.1"/>
    </source>
</evidence>
<keyword evidence="3" id="KW-1185">Reference proteome</keyword>
<dbReference type="GO" id="GO:0016491">
    <property type="term" value="F:oxidoreductase activity"/>
    <property type="evidence" value="ECO:0007669"/>
    <property type="project" value="UniProtKB-KW"/>
</dbReference>
<evidence type="ECO:0000256" key="1">
    <source>
        <dbReference type="ARBA" id="ARBA00010617"/>
    </source>
</evidence>
<dbReference type="Gene3D" id="1.10.630.10">
    <property type="entry name" value="Cytochrome P450"/>
    <property type="match status" value="1"/>
</dbReference>
<keyword evidence="2" id="KW-0560">Oxidoreductase</keyword>
<dbReference type="EMBL" id="CAJZAH010000001">
    <property type="protein sequence ID" value="CAG9169532.1"/>
    <property type="molecule type" value="Genomic_DNA"/>
</dbReference>
<comment type="caution">
    <text evidence="2">The sequence shown here is derived from an EMBL/GenBank/DDBJ whole genome shotgun (WGS) entry which is preliminary data.</text>
</comment>
<name>A0ABM8WQ15_9BURK</name>
<gene>
    <name evidence="2" type="primary">bioI</name>
    <name evidence="2" type="ORF">LMG21510_01475</name>
</gene>